<proteinExistence type="predicted"/>
<sequence length="403" mass="41095">MTLQTTERSYSVSPTARSIWKRGRAIVLVAAIVVVAAVVPVLLPSGSTGGGSALDPGDSSLAGSKALAQVLGAHGVSVQRVDDVATALAGLGTDGQILITEATDLTASEAGRIAAAPADRLIVGQVPYLDVLAPGLISEVGGTSSRSRPPSCGLREANAAGSAYMGGTSFTGPPGSTGCYPSDGKPTLVRYTAGGRTVTVVGDGQFMTNLRLAEDGNAALAVNLAGTKSRLIWLVPPAEPDQISQSSGPDGSDGSDGAGSEPKSLGELIPSGVGWAVVELVFALGVVALWRGRRLGPVVAERLPVVVRAAETVEGRGRLYRARRARDRAALALRAATIDRITPRLGLPRTATPDEIVTAVSARTGEDPEQVRPALFGGAPADDAGLVALAGYLDTLERQVQDS</sequence>
<feature type="domain" description="DUF4350" evidence="3">
    <location>
        <begin position="61"/>
        <end position="224"/>
    </location>
</feature>
<evidence type="ECO:0000313" key="5">
    <source>
        <dbReference type="Proteomes" id="UP000650628"/>
    </source>
</evidence>
<dbReference type="AlphaFoldDB" id="A0A8J3TZB1"/>
<accession>A0A8J3TZB1</accession>
<dbReference type="Proteomes" id="UP000650628">
    <property type="component" value="Unassembled WGS sequence"/>
</dbReference>
<name>A0A8J3TZB1_9ACTN</name>
<evidence type="ECO:0000256" key="1">
    <source>
        <dbReference type="SAM" id="MobiDB-lite"/>
    </source>
</evidence>
<dbReference type="Pfam" id="PF14258">
    <property type="entry name" value="DUF4350"/>
    <property type="match status" value="1"/>
</dbReference>
<feature type="region of interest" description="Disordered" evidence="1">
    <location>
        <begin position="239"/>
        <end position="264"/>
    </location>
</feature>
<keyword evidence="5" id="KW-1185">Reference proteome</keyword>
<protein>
    <recommendedName>
        <fullName evidence="3">DUF4350 domain-containing protein</fullName>
    </recommendedName>
</protein>
<dbReference type="RefSeq" id="WP_203956986.1">
    <property type="nucleotide sequence ID" value="NZ_BOOO01000038.1"/>
</dbReference>
<organism evidence="4 5">
    <name type="scientific">Planotetraspora mira</name>
    <dbReference type="NCBI Taxonomy" id="58121"/>
    <lineage>
        <taxon>Bacteria</taxon>
        <taxon>Bacillati</taxon>
        <taxon>Actinomycetota</taxon>
        <taxon>Actinomycetes</taxon>
        <taxon>Streptosporangiales</taxon>
        <taxon>Streptosporangiaceae</taxon>
        <taxon>Planotetraspora</taxon>
    </lineage>
</organism>
<evidence type="ECO:0000313" key="4">
    <source>
        <dbReference type="EMBL" id="GII33149.1"/>
    </source>
</evidence>
<dbReference type="EMBL" id="BOOO01000038">
    <property type="protein sequence ID" value="GII33149.1"/>
    <property type="molecule type" value="Genomic_DNA"/>
</dbReference>
<comment type="caution">
    <text evidence="4">The sequence shown here is derived from an EMBL/GenBank/DDBJ whole genome shotgun (WGS) entry which is preliminary data.</text>
</comment>
<keyword evidence="2" id="KW-1133">Transmembrane helix</keyword>
<gene>
    <name evidence="4" type="ORF">Pmi06nite_65910</name>
</gene>
<keyword evidence="2" id="KW-0472">Membrane</keyword>
<evidence type="ECO:0000259" key="3">
    <source>
        <dbReference type="Pfam" id="PF14258"/>
    </source>
</evidence>
<feature type="transmembrane region" description="Helical" evidence="2">
    <location>
        <begin position="25"/>
        <end position="43"/>
    </location>
</feature>
<reference evidence="4 5" key="1">
    <citation type="submission" date="2021-01" db="EMBL/GenBank/DDBJ databases">
        <title>Whole genome shotgun sequence of Planotetraspora mira NBRC 15435.</title>
        <authorList>
            <person name="Komaki H."/>
            <person name="Tamura T."/>
        </authorList>
    </citation>
    <scope>NUCLEOTIDE SEQUENCE [LARGE SCALE GENOMIC DNA]</scope>
    <source>
        <strain evidence="4 5">NBRC 15435</strain>
    </source>
</reference>
<evidence type="ECO:0000256" key="2">
    <source>
        <dbReference type="SAM" id="Phobius"/>
    </source>
</evidence>
<keyword evidence="2" id="KW-0812">Transmembrane</keyword>
<dbReference type="InterPro" id="IPR025646">
    <property type="entry name" value="DUF4350"/>
</dbReference>